<evidence type="ECO:0000313" key="8">
    <source>
        <dbReference type="EMBL" id="KMO87053.1"/>
    </source>
</evidence>
<feature type="transmembrane region" description="Helical" evidence="6">
    <location>
        <begin position="180"/>
        <end position="200"/>
    </location>
</feature>
<gene>
    <name evidence="8" type="ORF">AB840_04615</name>
</gene>
<dbReference type="Pfam" id="PF10035">
    <property type="entry name" value="DUF2179"/>
    <property type="match status" value="1"/>
</dbReference>
<dbReference type="EMBL" id="LEKT01000010">
    <property type="protein sequence ID" value="KMO87053.1"/>
    <property type="molecule type" value="Genomic_DNA"/>
</dbReference>
<keyword evidence="2" id="KW-1003">Cell membrane</keyword>
<keyword evidence="9" id="KW-1185">Reference proteome</keyword>
<dbReference type="RefSeq" id="WP_048513668.1">
    <property type="nucleotide sequence ID" value="NZ_FUXD01000014.1"/>
</dbReference>
<evidence type="ECO:0000313" key="9">
    <source>
        <dbReference type="Proteomes" id="UP000036503"/>
    </source>
</evidence>
<evidence type="ECO:0000256" key="1">
    <source>
        <dbReference type="ARBA" id="ARBA00004651"/>
    </source>
</evidence>
<dbReference type="CDD" id="cd16380">
    <property type="entry name" value="YitT_C"/>
    <property type="match status" value="1"/>
</dbReference>
<dbReference type="AlphaFoldDB" id="A0A0J6WXW0"/>
<dbReference type="PANTHER" id="PTHR33545:SF5">
    <property type="entry name" value="UPF0750 MEMBRANE PROTEIN YITT"/>
    <property type="match status" value="1"/>
</dbReference>
<evidence type="ECO:0000256" key="4">
    <source>
        <dbReference type="ARBA" id="ARBA00022989"/>
    </source>
</evidence>
<evidence type="ECO:0000256" key="6">
    <source>
        <dbReference type="SAM" id="Phobius"/>
    </source>
</evidence>
<reference evidence="8 9" key="1">
    <citation type="submission" date="2015-06" db="EMBL/GenBank/DDBJ databases">
        <title>Draft genome sequence of beer spoilage bacterium Megasphaera cerevisiae type strain 20462.</title>
        <authorList>
            <person name="Kutumbaka K."/>
            <person name="Pasmowitz J."/>
            <person name="Mategko J."/>
            <person name="Reyes D."/>
            <person name="Friedrich A."/>
            <person name="Han S."/>
            <person name="Martens-Habbena W."/>
            <person name="Neal-McKinney J."/>
            <person name="Janagama H.K."/>
            <person name="Nadala C."/>
            <person name="Samadpour M."/>
        </authorList>
    </citation>
    <scope>NUCLEOTIDE SEQUENCE [LARGE SCALE GENOMIC DNA]</scope>
    <source>
        <strain evidence="8 9">DSM 20462</strain>
    </source>
</reference>
<evidence type="ECO:0000256" key="2">
    <source>
        <dbReference type="ARBA" id="ARBA00022475"/>
    </source>
</evidence>
<comment type="caution">
    <text evidence="8">The sequence shown here is derived from an EMBL/GenBank/DDBJ whole genome shotgun (WGS) entry which is preliminary data.</text>
</comment>
<feature type="domain" description="DUF2179" evidence="7">
    <location>
        <begin position="226"/>
        <end position="280"/>
    </location>
</feature>
<name>A0A0J6WXW0_9FIRM</name>
<evidence type="ECO:0000256" key="3">
    <source>
        <dbReference type="ARBA" id="ARBA00022692"/>
    </source>
</evidence>
<dbReference type="Pfam" id="PF02588">
    <property type="entry name" value="YitT_membrane"/>
    <property type="match status" value="1"/>
</dbReference>
<evidence type="ECO:0000256" key="5">
    <source>
        <dbReference type="ARBA" id="ARBA00023136"/>
    </source>
</evidence>
<keyword evidence="4 6" id="KW-1133">Transmembrane helix</keyword>
<dbReference type="InParanoid" id="A0A0J6WXW0"/>
<proteinExistence type="predicted"/>
<dbReference type="InterPro" id="IPR015867">
    <property type="entry name" value="N-reg_PII/ATP_PRibTrfase_C"/>
</dbReference>
<organism evidence="8 9">
    <name type="scientific">Megasphaera cerevisiae DSM 20462</name>
    <dbReference type="NCBI Taxonomy" id="1122219"/>
    <lineage>
        <taxon>Bacteria</taxon>
        <taxon>Bacillati</taxon>
        <taxon>Bacillota</taxon>
        <taxon>Negativicutes</taxon>
        <taxon>Veillonellales</taxon>
        <taxon>Veillonellaceae</taxon>
        <taxon>Megasphaera</taxon>
    </lineage>
</organism>
<feature type="transmembrane region" description="Helical" evidence="6">
    <location>
        <begin position="113"/>
        <end position="134"/>
    </location>
</feature>
<dbReference type="PANTHER" id="PTHR33545">
    <property type="entry name" value="UPF0750 MEMBRANE PROTEIN YITT-RELATED"/>
    <property type="match status" value="1"/>
</dbReference>
<dbReference type="Gene3D" id="3.30.70.120">
    <property type="match status" value="1"/>
</dbReference>
<dbReference type="InterPro" id="IPR051461">
    <property type="entry name" value="UPF0750_membrane"/>
</dbReference>
<dbReference type="InterPro" id="IPR003740">
    <property type="entry name" value="YitT"/>
</dbReference>
<dbReference type="Proteomes" id="UP000036503">
    <property type="component" value="Unassembled WGS sequence"/>
</dbReference>
<feature type="transmembrane region" description="Helical" evidence="6">
    <location>
        <begin position="155"/>
        <end position="174"/>
    </location>
</feature>
<keyword evidence="3 6" id="KW-0812">Transmembrane</keyword>
<feature type="transmembrane region" description="Helical" evidence="6">
    <location>
        <begin position="82"/>
        <end position="107"/>
    </location>
</feature>
<dbReference type="GO" id="GO:0005886">
    <property type="term" value="C:plasma membrane"/>
    <property type="evidence" value="ECO:0007669"/>
    <property type="project" value="UniProtKB-SubCell"/>
</dbReference>
<dbReference type="STRING" id="39029.BSR42_11180"/>
<feature type="transmembrane region" description="Helical" evidence="6">
    <location>
        <begin position="47"/>
        <end position="70"/>
    </location>
</feature>
<evidence type="ECO:0000259" key="7">
    <source>
        <dbReference type="Pfam" id="PF10035"/>
    </source>
</evidence>
<sequence length="311" mass="33836">MNPTEKPSRKKLATPYIASFIGNLVSAIGINAFFIPHHLLSSGIGGIAIMLYFTTGIPVGAAVFILNIPIMIACYKYMGRKYTFISLMGTVIFSVLVDVTSFMTTWTIIKDPIISSVAGGLMSGLGFGLLYRYNVNSGGLDVVGAIIKKYYSLEMGNVVMGINTIILVAAAYLFSLELAVLTFVGTYIGTFITNKVVIGLKQRKSVIIISNRAEPIAHILMRYVGHGATYLHGQGAYTMQDKQVIYAVIKLTEVAKVKELVNKLDPMAFMIISDASEVVGRGFTAPPVKYHSYPGDALSMPHTKKNIPPEY</sequence>
<accession>A0A0J6WXW0</accession>
<dbReference type="PATRIC" id="fig|1122219.3.peg.3435"/>
<dbReference type="InterPro" id="IPR019264">
    <property type="entry name" value="DUF2179"/>
</dbReference>
<keyword evidence="5 6" id="KW-0472">Membrane</keyword>
<dbReference type="OrthoDB" id="9779786at2"/>
<comment type="subcellular location">
    <subcellularLocation>
        <location evidence="1">Cell membrane</location>
        <topology evidence="1">Multi-pass membrane protein</topology>
    </subcellularLocation>
</comment>
<dbReference type="PIRSF" id="PIRSF006483">
    <property type="entry name" value="Membrane_protein_YitT"/>
    <property type="match status" value="1"/>
</dbReference>
<feature type="transmembrane region" description="Helical" evidence="6">
    <location>
        <begin position="12"/>
        <end position="35"/>
    </location>
</feature>
<protein>
    <submittedName>
        <fullName evidence="8">Transporter</fullName>
    </submittedName>
</protein>